<evidence type="ECO:0000256" key="1">
    <source>
        <dbReference type="SAM" id="MobiDB-lite"/>
    </source>
</evidence>
<dbReference type="Proteomes" id="UP000792457">
    <property type="component" value="Unassembled WGS sequence"/>
</dbReference>
<protein>
    <submittedName>
        <fullName evidence="2">Uncharacterized protein</fullName>
    </submittedName>
</protein>
<feature type="compositionally biased region" description="Low complexity" evidence="1">
    <location>
        <begin position="163"/>
        <end position="187"/>
    </location>
</feature>
<comment type="caution">
    <text evidence="2">The sequence shown here is derived from an EMBL/GenBank/DDBJ whole genome shotgun (WGS) entry which is preliminary data.</text>
</comment>
<dbReference type="EMBL" id="KZ308467">
    <property type="protein sequence ID" value="KAG8230130.1"/>
    <property type="molecule type" value="Genomic_DNA"/>
</dbReference>
<sequence>MRSAVSAILSAPAPDTRMSHPDYRQTAHDHSALLVLVRHIGRQLKQKSFERVLERIRRVSRLRVVVDPSAAAAASVSGAPGGPPWPREITARYVTDYPVENNDWGDFQTHRRVLGLVSVGKCDSQQELNELCRVHESLKVKYASTLFDSRCVVFGLHPDGTPVAPQSASAPSPSAPQANSIPHSPTVPSSPSPPLASSEDLSTPSPPPYQRLGKLADNGDAIQNAEDHNSIGRVSPLPEDEASSPIAVKISNA</sequence>
<gene>
    <name evidence="2" type="ORF">J437_LFUL010622</name>
</gene>
<dbReference type="PANTHER" id="PTHR21512">
    <property type="entry name" value="TRAFFICKING PROTEIN PARTICLE COMPLEX SUBUNIT 9"/>
    <property type="match status" value="1"/>
</dbReference>
<keyword evidence="3" id="KW-1185">Reference proteome</keyword>
<proteinExistence type="predicted"/>
<dbReference type="GO" id="GO:0005802">
    <property type="term" value="C:trans-Golgi network"/>
    <property type="evidence" value="ECO:0007669"/>
    <property type="project" value="TreeGrafter"/>
</dbReference>
<feature type="region of interest" description="Disordered" evidence="1">
    <location>
        <begin position="163"/>
        <end position="253"/>
    </location>
</feature>
<dbReference type="InterPro" id="IPR013935">
    <property type="entry name" value="Trs120_TRAPPC9"/>
</dbReference>
<organism evidence="2 3">
    <name type="scientific">Ladona fulva</name>
    <name type="common">Scarce chaser dragonfly</name>
    <name type="synonym">Libellula fulva</name>
    <dbReference type="NCBI Taxonomy" id="123851"/>
    <lineage>
        <taxon>Eukaryota</taxon>
        <taxon>Metazoa</taxon>
        <taxon>Ecdysozoa</taxon>
        <taxon>Arthropoda</taxon>
        <taxon>Hexapoda</taxon>
        <taxon>Insecta</taxon>
        <taxon>Pterygota</taxon>
        <taxon>Palaeoptera</taxon>
        <taxon>Odonata</taxon>
        <taxon>Epiprocta</taxon>
        <taxon>Anisoptera</taxon>
        <taxon>Libelluloidea</taxon>
        <taxon>Libellulidae</taxon>
        <taxon>Ladona</taxon>
    </lineage>
</organism>
<reference evidence="2" key="2">
    <citation type="submission" date="2017-10" db="EMBL/GenBank/DDBJ databases">
        <title>Ladona fulva Genome sequencing and assembly.</title>
        <authorList>
            <person name="Murali S."/>
            <person name="Richards S."/>
            <person name="Bandaranaike D."/>
            <person name="Bellair M."/>
            <person name="Blankenburg K."/>
            <person name="Chao H."/>
            <person name="Dinh H."/>
            <person name="Doddapaneni H."/>
            <person name="Dugan-Rocha S."/>
            <person name="Elkadiri S."/>
            <person name="Gnanaolivu R."/>
            <person name="Hernandez B."/>
            <person name="Skinner E."/>
            <person name="Javaid M."/>
            <person name="Lee S."/>
            <person name="Li M."/>
            <person name="Ming W."/>
            <person name="Munidasa M."/>
            <person name="Muniz J."/>
            <person name="Nguyen L."/>
            <person name="Hughes D."/>
            <person name="Osuji N."/>
            <person name="Pu L.-L."/>
            <person name="Puazo M."/>
            <person name="Qu C."/>
            <person name="Quiroz J."/>
            <person name="Raj R."/>
            <person name="Weissenberger G."/>
            <person name="Xin Y."/>
            <person name="Zou X."/>
            <person name="Han Y."/>
            <person name="Worley K."/>
            <person name="Muzny D."/>
            <person name="Gibbs R."/>
        </authorList>
    </citation>
    <scope>NUCLEOTIDE SEQUENCE</scope>
    <source>
        <strain evidence="2">Sampled in the wild</strain>
    </source>
</reference>
<dbReference type="OrthoDB" id="7280391at2759"/>
<dbReference type="AlphaFoldDB" id="A0A8K0KAF0"/>
<reference evidence="2" key="1">
    <citation type="submission" date="2013-04" db="EMBL/GenBank/DDBJ databases">
        <authorList>
            <person name="Qu J."/>
            <person name="Murali S.C."/>
            <person name="Bandaranaike D."/>
            <person name="Bellair M."/>
            <person name="Blankenburg K."/>
            <person name="Chao H."/>
            <person name="Dinh H."/>
            <person name="Doddapaneni H."/>
            <person name="Downs B."/>
            <person name="Dugan-Rocha S."/>
            <person name="Elkadiri S."/>
            <person name="Gnanaolivu R.D."/>
            <person name="Hernandez B."/>
            <person name="Javaid M."/>
            <person name="Jayaseelan J.C."/>
            <person name="Lee S."/>
            <person name="Li M."/>
            <person name="Ming W."/>
            <person name="Munidasa M."/>
            <person name="Muniz J."/>
            <person name="Nguyen L."/>
            <person name="Ongeri F."/>
            <person name="Osuji N."/>
            <person name="Pu L.-L."/>
            <person name="Puazo M."/>
            <person name="Qu C."/>
            <person name="Quiroz J."/>
            <person name="Raj R."/>
            <person name="Weissenberger G."/>
            <person name="Xin Y."/>
            <person name="Zou X."/>
            <person name="Han Y."/>
            <person name="Richards S."/>
            <person name="Worley K."/>
            <person name="Muzny D."/>
            <person name="Gibbs R."/>
        </authorList>
    </citation>
    <scope>NUCLEOTIDE SEQUENCE</scope>
    <source>
        <strain evidence="2">Sampled in the wild</strain>
    </source>
</reference>
<evidence type="ECO:0000313" key="2">
    <source>
        <dbReference type="EMBL" id="KAG8230130.1"/>
    </source>
</evidence>
<evidence type="ECO:0000313" key="3">
    <source>
        <dbReference type="Proteomes" id="UP000792457"/>
    </source>
</evidence>
<name>A0A8K0KAF0_LADFU</name>
<dbReference type="PANTHER" id="PTHR21512:SF5">
    <property type="entry name" value="TRAFFICKING PROTEIN PARTICLE COMPLEX SUBUNIT 9"/>
    <property type="match status" value="1"/>
</dbReference>
<accession>A0A8K0KAF0</accession>